<keyword evidence="2" id="KW-1185">Reference proteome</keyword>
<dbReference type="EMBL" id="BJUW01000005">
    <property type="protein sequence ID" value="GEK86223.1"/>
    <property type="molecule type" value="Genomic_DNA"/>
</dbReference>
<proteinExistence type="predicted"/>
<evidence type="ECO:0000313" key="2">
    <source>
        <dbReference type="Proteomes" id="UP000321225"/>
    </source>
</evidence>
<name>A0A511AFQ6_9MICO</name>
<protein>
    <submittedName>
        <fullName evidence="1">Uncharacterized protein</fullName>
    </submittedName>
</protein>
<accession>A0A511AFQ6</accession>
<dbReference type="AlphaFoldDB" id="A0A511AFQ6"/>
<sequence length="55" mass="6128">MNNTTADRPPPVWALDGFLMLQLYARFAYSLLFGTTHRLGSADEAVVQVMANEAR</sequence>
<organism evidence="1 2">
    <name type="scientific">Microbacterium aerolatum</name>
    <dbReference type="NCBI Taxonomy" id="153731"/>
    <lineage>
        <taxon>Bacteria</taxon>
        <taxon>Bacillati</taxon>
        <taxon>Actinomycetota</taxon>
        <taxon>Actinomycetes</taxon>
        <taxon>Micrococcales</taxon>
        <taxon>Microbacteriaceae</taxon>
        <taxon>Microbacterium</taxon>
    </lineage>
</organism>
<reference evidence="1 2" key="1">
    <citation type="submission" date="2019-07" db="EMBL/GenBank/DDBJ databases">
        <title>Whole genome shotgun sequence of Microbacterium aerolatum NBRC 103071.</title>
        <authorList>
            <person name="Hosoyama A."/>
            <person name="Uohara A."/>
            <person name="Ohji S."/>
            <person name="Ichikawa N."/>
        </authorList>
    </citation>
    <scope>NUCLEOTIDE SEQUENCE [LARGE SCALE GENOMIC DNA]</scope>
    <source>
        <strain evidence="1 2">NBRC 103071</strain>
    </source>
</reference>
<dbReference type="Proteomes" id="UP000321225">
    <property type="component" value="Unassembled WGS sequence"/>
</dbReference>
<comment type="caution">
    <text evidence="1">The sequence shown here is derived from an EMBL/GenBank/DDBJ whole genome shotgun (WGS) entry which is preliminary data.</text>
</comment>
<evidence type="ECO:0000313" key="1">
    <source>
        <dbReference type="EMBL" id="GEK86223.1"/>
    </source>
</evidence>
<gene>
    <name evidence="1" type="ORF">MAE01_13990</name>
</gene>